<keyword evidence="4" id="KW-0560">Oxidoreductase</keyword>
<accession>A0A3P1VDV8</accession>
<gene>
    <name evidence="7" type="ORF">EII38_01290</name>
</gene>
<evidence type="ECO:0000256" key="4">
    <source>
        <dbReference type="ARBA" id="ARBA00023002"/>
    </source>
</evidence>
<protein>
    <submittedName>
        <fullName evidence="7">NAD(P)/FAD-dependent oxidoreductase</fullName>
    </submittedName>
</protein>
<name>A0A3P1VDV8_9STRE</name>
<evidence type="ECO:0000256" key="3">
    <source>
        <dbReference type="ARBA" id="ARBA00022827"/>
    </source>
</evidence>
<evidence type="ECO:0000256" key="2">
    <source>
        <dbReference type="ARBA" id="ARBA00022630"/>
    </source>
</evidence>
<dbReference type="PRINTS" id="PR00411">
    <property type="entry name" value="PNDRDTASEI"/>
</dbReference>
<evidence type="ECO:0000259" key="6">
    <source>
        <dbReference type="Pfam" id="PF07992"/>
    </source>
</evidence>
<dbReference type="Gene3D" id="3.50.50.60">
    <property type="entry name" value="FAD/NAD(P)-binding domain"/>
    <property type="match status" value="2"/>
</dbReference>
<dbReference type="RefSeq" id="WP_124775409.1">
    <property type="nucleotide sequence ID" value="NZ_RQZA01000001.1"/>
</dbReference>
<evidence type="ECO:0000256" key="1">
    <source>
        <dbReference type="ARBA" id="ARBA00001974"/>
    </source>
</evidence>
<reference evidence="7 8" key="1">
    <citation type="submission" date="2018-11" db="EMBL/GenBank/DDBJ databases">
        <title>Genomes From Bacteria Associated with the Canine Oral Cavity: a Test Case for Automated Genome-Based Taxonomic Assignment.</title>
        <authorList>
            <person name="Coil D.A."/>
            <person name="Jospin G."/>
            <person name="Darling A.E."/>
            <person name="Wallis C."/>
            <person name="Davis I.J."/>
            <person name="Harris S."/>
            <person name="Eisen J.A."/>
            <person name="Holcombe L.J."/>
            <person name="O'Flynn C."/>
        </authorList>
    </citation>
    <scope>NUCLEOTIDE SEQUENCE [LARGE SCALE GENOMIC DNA]</scope>
    <source>
        <strain evidence="7 8">OH4621_COT-116</strain>
    </source>
</reference>
<dbReference type="SUPFAM" id="SSF51905">
    <property type="entry name" value="FAD/NAD(P)-binding domain"/>
    <property type="match status" value="1"/>
</dbReference>
<dbReference type="PANTHER" id="PTHR43429:SF1">
    <property type="entry name" value="NAD(P)H SULFUR OXIDOREDUCTASE (COA-DEPENDENT)"/>
    <property type="match status" value="1"/>
</dbReference>
<comment type="cofactor">
    <cofactor evidence="1">
        <name>FAD</name>
        <dbReference type="ChEBI" id="CHEBI:57692"/>
    </cofactor>
</comment>
<keyword evidence="2" id="KW-0285">Flavoprotein</keyword>
<feature type="domain" description="FAD/NAD(P)-binding" evidence="6">
    <location>
        <begin position="1"/>
        <end position="301"/>
    </location>
</feature>
<comment type="caution">
    <text evidence="7">The sequence shown here is derived from an EMBL/GenBank/DDBJ whole genome shotgun (WGS) entry which is preliminary data.</text>
</comment>
<dbReference type="EMBL" id="RQZA01000001">
    <property type="protein sequence ID" value="RRD32399.1"/>
    <property type="molecule type" value="Genomic_DNA"/>
</dbReference>
<dbReference type="Pfam" id="PF07992">
    <property type="entry name" value="Pyr_redox_2"/>
    <property type="match status" value="1"/>
</dbReference>
<dbReference type="Gene3D" id="3.30.390.30">
    <property type="match status" value="1"/>
</dbReference>
<dbReference type="Proteomes" id="UP000281771">
    <property type="component" value="Unassembled WGS sequence"/>
</dbReference>
<organism evidence="7 8">
    <name type="scientific">Streptococcus minor</name>
    <dbReference type="NCBI Taxonomy" id="229549"/>
    <lineage>
        <taxon>Bacteria</taxon>
        <taxon>Bacillati</taxon>
        <taxon>Bacillota</taxon>
        <taxon>Bacilli</taxon>
        <taxon>Lactobacillales</taxon>
        <taxon>Streptococcaceae</taxon>
        <taxon>Streptococcus</taxon>
    </lineage>
</organism>
<proteinExistence type="predicted"/>
<dbReference type="STRING" id="1123309.GCA_000377005_01464"/>
<dbReference type="InterPro" id="IPR016156">
    <property type="entry name" value="FAD/NAD-linked_Rdtase_dimer_sf"/>
</dbReference>
<dbReference type="InterPro" id="IPR050260">
    <property type="entry name" value="FAD-bd_OxRdtase"/>
</dbReference>
<dbReference type="InterPro" id="IPR036188">
    <property type="entry name" value="FAD/NAD-bd_sf"/>
</dbReference>
<dbReference type="PRINTS" id="PR00368">
    <property type="entry name" value="FADPNR"/>
</dbReference>
<evidence type="ECO:0000256" key="5">
    <source>
        <dbReference type="ARBA" id="ARBA00023284"/>
    </source>
</evidence>
<evidence type="ECO:0000313" key="7">
    <source>
        <dbReference type="EMBL" id="RRD32399.1"/>
    </source>
</evidence>
<sequence>MKIVIIGASFAGLSAALECHMLYPEAELIVIDKEMEVGYFPNALNWRLRQEISDWSEARSSLYQEVMRTGANLLLGWEMEKLVPDEKQVEIRQSGKRKSVTYDYLILAMGARQVWDKQSDDLTDKILASKSLRQMAESYEKLDKSEKSVAIVVVGAGQIGLESLEALSQHFSRLTLIEAQKWPLAKYFDKEMTDWIIEELVGRGIECHFSETVNRIHSDPSGKLLLDTLQHCYESDYMVMGTNFCPNTETLESILTIQPDGSLLVDEYLETSQEDIFAVGDLIQLPFAFFGHSYLPMIHHAILTGRLVAHNLVTKERKLTTIERIVSNHVFGKYMTSVGLTEREAGLWLDADSIRVQQAHGSLQDELLDFKLVVEKQSGRLIGGQLLSTSKYTDQMNFLALAISQHLTVQDLVHQSWLYLSDSTGTVSFVLEAAHQYILSKNREE</sequence>
<dbReference type="InterPro" id="IPR023753">
    <property type="entry name" value="FAD/NAD-binding_dom"/>
</dbReference>
<keyword evidence="5" id="KW-0676">Redox-active center</keyword>
<dbReference type="AlphaFoldDB" id="A0A3P1VDV8"/>
<evidence type="ECO:0000313" key="8">
    <source>
        <dbReference type="Proteomes" id="UP000281771"/>
    </source>
</evidence>
<keyword evidence="8" id="KW-1185">Reference proteome</keyword>
<keyword evidence="3" id="KW-0274">FAD</keyword>
<dbReference type="SUPFAM" id="SSF55424">
    <property type="entry name" value="FAD/NAD-linked reductases, dimerisation (C-terminal) domain"/>
    <property type="match status" value="1"/>
</dbReference>
<dbReference type="PANTHER" id="PTHR43429">
    <property type="entry name" value="PYRIDINE NUCLEOTIDE-DISULFIDE OXIDOREDUCTASE DOMAIN-CONTAINING"/>
    <property type="match status" value="1"/>
</dbReference>
<dbReference type="GO" id="GO:0016491">
    <property type="term" value="F:oxidoreductase activity"/>
    <property type="evidence" value="ECO:0007669"/>
    <property type="project" value="UniProtKB-KW"/>
</dbReference>